<evidence type="ECO:0000313" key="6">
    <source>
        <dbReference type="Proteomes" id="UP000655751"/>
    </source>
</evidence>
<dbReference type="AlphaFoldDB" id="A0A931N329"/>
<dbReference type="EMBL" id="JADMLG010000003">
    <property type="protein sequence ID" value="MBH0776691.1"/>
    <property type="molecule type" value="Genomic_DNA"/>
</dbReference>
<dbReference type="GO" id="GO:0070273">
    <property type="term" value="F:phosphatidylinositol-4-phosphate binding"/>
    <property type="evidence" value="ECO:0007669"/>
    <property type="project" value="InterPro"/>
</dbReference>
<dbReference type="RefSeq" id="WP_196149014.1">
    <property type="nucleotide sequence ID" value="NZ_JADMLG010000003.1"/>
</dbReference>
<keyword evidence="3" id="KW-0446">Lipid-binding</keyword>
<dbReference type="GO" id="GO:0005737">
    <property type="term" value="C:cytoplasm"/>
    <property type="evidence" value="ECO:0007669"/>
    <property type="project" value="UniProtKB-ARBA"/>
</dbReference>
<dbReference type="Gene3D" id="1.10.3630.10">
    <property type="entry name" value="yeast vps74-n-term truncation variant domain like"/>
    <property type="match status" value="1"/>
</dbReference>
<evidence type="ECO:0000313" key="5">
    <source>
        <dbReference type="EMBL" id="MBH0776691.1"/>
    </source>
</evidence>
<sequence length="212" mass="23514">MTHAHSAVGAHARITTIAEDLLWLLLDDFAGNTTVDSITLHRVLAGAVLAELRSHDGAVPPRDPLLATVVAGHRRIVLDRAVDDLATGVRGPLLDRLCADHRVDRRTRRSFRFIPRTTWPTSDPAGKAELRHSLHSAVLDAHTPDTRTLALIGLLHTAGALPYQFPRWSRNTIDRRGRQICLDHPDFADIIAAVRHAVCRARADDYTVRYGF</sequence>
<dbReference type="Proteomes" id="UP000655751">
    <property type="component" value="Unassembled WGS sequence"/>
</dbReference>
<name>A0A931N329_9NOCA</name>
<dbReference type="GO" id="GO:0012505">
    <property type="term" value="C:endomembrane system"/>
    <property type="evidence" value="ECO:0007669"/>
    <property type="project" value="UniProtKB-ARBA"/>
</dbReference>
<organism evidence="5 6">
    <name type="scientific">Nocardia bovistercoris</name>
    <dbReference type="NCBI Taxonomy" id="2785916"/>
    <lineage>
        <taxon>Bacteria</taxon>
        <taxon>Bacillati</taxon>
        <taxon>Actinomycetota</taxon>
        <taxon>Actinomycetes</taxon>
        <taxon>Mycobacteriales</taxon>
        <taxon>Nocardiaceae</taxon>
        <taxon>Nocardia</taxon>
    </lineage>
</organism>
<evidence type="ECO:0000256" key="4">
    <source>
        <dbReference type="ARBA" id="ARBA00023136"/>
    </source>
</evidence>
<accession>A0A931N329</accession>
<keyword evidence="6" id="KW-1185">Reference proteome</keyword>
<keyword evidence="4" id="KW-0472">Membrane</keyword>
<reference evidence="5" key="1">
    <citation type="submission" date="2020-11" db="EMBL/GenBank/DDBJ databases">
        <title>Nocardia NEAU-351.nov., a novel actinomycete isolated from the cow dung.</title>
        <authorList>
            <person name="Zhang X."/>
        </authorList>
    </citation>
    <scope>NUCLEOTIDE SEQUENCE</scope>
    <source>
        <strain evidence="5">NEAU-351</strain>
    </source>
</reference>
<evidence type="ECO:0000256" key="2">
    <source>
        <dbReference type="ARBA" id="ARBA00023034"/>
    </source>
</evidence>
<dbReference type="Pfam" id="PF05719">
    <property type="entry name" value="GPP34"/>
    <property type="match status" value="1"/>
</dbReference>
<protein>
    <submittedName>
        <fullName evidence="5">GPP34 family phosphoprotein</fullName>
    </submittedName>
</protein>
<dbReference type="InterPro" id="IPR038261">
    <property type="entry name" value="GPP34-like_sf"/>
</dbReference>
<dbReference type="InterPro" id="IPR008628">
    <property type="entry name" value="GPP34-like"/>
</dbReference>
<comment type="caution">
    <text evidence="5">The sequence shown here is derived from an EMBL/GenBank/DDBJ whole genome shotgun (WGS) entry which is preliminary data.</text>
</comment>
<evidence type="ECO:0000256" key="1">
    <source>
        <dbReference type="ARBA" id="ARBA00004255"/>
    </source>
</evidence>
<gene>
    <name evidence="5" type="ORF">IT779_10390</name>
</gene>
<proteinExistence type="predicted"/>
<comment type="subcellular location">
    <subcellularLocation>
        <location evidence="1">Golgi apparatus membrane</location>
        <topology evidence="1">Peripheral membrane protein</topology>
        <orientation evidence="1">Cytoplasmic side</orientation>
    </subcellularLocation>
</comment>
<evidence type="ECO:0000256" key="3">
    <source>
        <dbReference type="ARBA" id="ARBA00023121"/>
    </source>
</evidence>
<keyword evidence="2" id="KW-0333">Golgi apparatus</keyword>